<protein>
    <submittedName>
        <fullName evidence="1">Uncharacterized protein</fullName>
    </submittedName>
</protein>
<accession>A0A6M3YNS2</accession>
<organism evidence="1">
    <name type="scientific">Picornavirales sp</name>
    <dbReference type="NCBI Taxonomy" id="1955153"/>
    <lineage>
        <taxon>Viruses</taxon>
        <taxon>Riboviria</taxon>
        <taxon>Orthornavirae</taxon>
        <taxon>Pisuviricota</taxon>
        <taxon>Pisoniviricetes</taxon>
        <taxon>Picornavirales</taxon>
    </lineage>
</organism>
<proteinExistence type="predicted"/>
<evidence type="ECO:0000313" key="1">
    <source>
        <dbReference type="EMBL" id="QJI53552.1"/>
    </source>
</evidence>
<sequence>MSCENYRRFVTRNIDSLTCLYDAIRCLAPSINHRINMVMQGLRSAKQKILAGDFAQARATLVDLEGSLREISAYPTTDTFVRNTCVNAVKITRGLTQNGIDILIKNCPAERAPGRGSGSPIMSVETPLYTDYLSRARLPFLEATVPEMRTYAILHEDALLKSAIDELSGYLAGMFDFELRTKEDKHSSYVELNNQWPLIHRKCVYCMFQLPHCMNADQREFCCEESKCVGIQHGRALITSIQEHPSWAFRMIILYRLQLHEYLYQFENDPLAAPFPVDVVDMSSLKHHSYL</sequence>
<name>A0A6M3YNS2_9VIRU</name>
<reference evidence="1" key="1">
    <citation type="submission" date="2020-01" db="EMBL/GenBank/DDBJ databases">
        <title>Viral genomes from wild and zoo birds in China.</title>
        <authorList>
            <person name="Zhao M."/>
            <person name="Shan L.T."/>
            <person name="Yang X.S."/>
            <person name="Zhang W."/>
        </authorList>
    </citation>
    <scope>NUCLEOTIDE SEQUENCE</scope>
    <source>
        <strain evidence="1">Rfb198shi3</strain>
    </source>
</reference>
<dbReference type="EMBL" id="MN918678">
    <property type="protein sequence ID" value="QJI53552.1"/>
    <property type="molecule type" value="Genomic_RNA"/>
</dbReference>